<dbReference type="Proteomes" id="UP001332192">
    <property type="component" value="Chromosome"/>
</dbReference>
<gene>
    <name evidence="2" type="ORF">U7230_15215</name>
</gene>
<organism evidence="2 3">
    <name type="scientific">Carboxydichorda subterranea</name>
    <dbReference type="NCBI Taxonomy" id="3109565"/>
    <lineage>
        <taxon>Bacteria</taxon>
        <taxon>Bacillati</taxon>
        <taxon>Bacillota</taxon>
        <taxon>Limnochordia</taxon>
        <taxon>Limnochordales</taxon>
        <taxon>Geochordaceae</taxon>
        <taxon>Carboxydichorda</taxon>
    </lineage>
</organism>
<dbReference type="EMBL" id="CP141615">
    <property type="protein sequence ID" value="WRP17408.1"/>
    <property type="molecule type" value="Genomic_DNA"/>
</dbReference>
<dbReference type="Pfam" id="PF13787">
    <property type="entry name" value="HXXEE"/>
    <property type="match status" value="1"/>
</dbReference>
<reference evidence="2 3" key="1">
    <citation type="journal article" date="2024" name="Front. Microbiol.">
        <title>Novel thermophilic genera Geochorda gen. nov. and Carboxydochorda gen. nov. from the deep terrestrial subsurface reveal the ecophysiological diversity in the class Limnochordia.</title>
        <authorList>
            <person name="Karnachuk O.V."/>
            <person name="Lukina A.P."/>
            <person name="Avakyan M.R."/>
            <person name="Kadnikov V.V."/>
            <person name="Begmatov S."/>
            <person name="Beletsky A.V."/>
            <person name="Vlasova K.G."/>
            <person name="Novikov A.A."/>
            <person name="Shcherbakova V.A."/>
            <person name="Mardanov A.V."/>
            <person name="Ravin N.V."/>
        </authorList>
    </citation>
    <scope>NUCLEOTIDE SEQUENCE [LARGE SCALE GENOMIC DNA]</scope>
    <source>
        <strain evidence="2 3">L945</strain>
    </source>
</reference>
<evidence type="ECO:0000313" key="2">
    <source>
        <dbReference type="EMBL" id="WRP17408.1"/>
    </source>
</evidence>
<sequence length="127" mass="13898">MGRVLALYLLAVAVQALHVLEEFRTGFHRAFPAALGFKPWSDEFFLTLNLVALSVFISSAAAWGVGWKPAVAVIWAFSVAMLGNGIVHPVLAVRRRAYFPGMYTALAHLALALLLLQALLQGETHPW</sequence>
<dbReference type="RefSeq" id="WP_324716679.1">
    <property type="nucleotide sequence ID" value="NZ_CP141615.1"/>
</dbReference>
<keyword evidence="3" id="KW-1185">Reference proteome</keyword>
<keyword evidence="1" id="KW-0812">Transmembrane</keyword>
<keyword evidence="1" id="KW-1133">Transmembrane helix</keyword>
<evidence type="ECO:0000256" key="1">
    <source>
        <dbReference type="SAM" id="Phobius"/>
    </source>
</evidence>
<feature type="transmembrane region" description="Helical" evidence="1">
    <location>
        <begin position="72"/>
        <end position="91"/>
    </location>
</feature>
<protein>
    <submittedName>
        <fullName evidence="2">HXXEE domain-containing protein</fullName>
    </submittedName>
</protein>
<feature type="transmembrane region" description="Helical" evidence="1">
    <location>
        <begin position="44"/>
        <end position="65"/>
    </location>
</feature>
<dbReference type="InterPro" id="IPR025671">
    <property type="entry name" value="HXXEE"/>
</dbReference>
<name>A0ABZ1BXH2_9FIRM</name>
<evidence type="ECO:0000313" key="3">
    <source>
        <dbReference type="Proteomes" id="UP001332192"/>
    </source>
</evidence>
<keyword evidence="1" id="KW-0472">Membrane</keyword>
<feature type="transmembrane region" description="Helical" evidence="1">
    <location>
        <begin position="97"/>
        <end position="120"/>
    </location>
</feature>
<proteinExistence type="predicted"/>
<accession>A0ABZ1BXH2</accession>